<dbReference type="InterPro" id="IPR027417">
    <property type="entry name" value="P-loop_NTPase"/>
</dbReference>
<keyword evidence="1" id="KW-0233">DNA recombination</keyword>
<dbReference type="InterPro" id="IPR049163">
    <property type="entry name" value="Pif1-like_2B_dom"/>
</dbReference>
<dbReference type="SUPFAM" id="SSF52540">
    <property type="entry name" value="P-loop containing nucleoside triphosphate hydrolases"/>
    <property type="match status" value="2"/>
</dbReference>
<dbReference type="GO" id="GO:0000723">
    <property type="term" value="P:telomere maintenance"/>
    <property type="evidence" value="ECO:0007669"/>
    <property type="project" value="InterPro"/>
</dbReference>
<dbReference type="Gene3D" id="2.40.50.140">
    <property type="entry name" value="Nucleic acid-binding proteins"/>
    <property type="match status" value="2"/>
</dbReference>
<feature type="domain" description="Replication protein A 70 kDa DNA-binding subunit B/D first OB fold" evidence="3">
    <location>
        <begin position="6"/>
        <end position="111"/>
    </location>
</feature>
<dbReference type="GO" id="GO:0006281">
    <property type="term" value="P:DNA repair"/>
    <property type="evidence" value="ECO:0007669"/>
    <property type="project" value="UniProtKB-KW"/>
</dbReference>
<dbReference type="PANTHER" id="PTHR10492:SF101">
    <property type="entry name" value="ATP-DEPENDENT DNA HELICASE"/>
    <property type="match status" value="1"/>
</dbReference>
<dbReference type="InterPro" id="IPR012340">
    <property type="entry name" value="NA-bd_OB-fold"/>
</dbReference>
<evidence type="ECO:0000256" key="2">
    <source>
        <dbReference type="SAM" id="MobiDB-lite"/>
    </source>
</evidence>
<keyword evidence="1" id="KW-0227">DNA damage</keyword>
<evidence type="ECO:0000259" key="5">
    <source>
        <dbReference type="Pfam" id="PF14214"/>
    </source>
</evidence>
<dbReference type="Pfam" id="PF21530">
    <property type="entry name" value="Pif1_2B_dom"/>
    <property type="match status" value="1"/>
</dbReference>
<protein>
    <recommendedName>
        <fullName evidence="1">ATP-dependent DNA helicase</fullName>
        <ecNumber evidence="1">5.6.2.3</ecNumber>
    </recommendedName>
</protein>
<dbReference type="InterPro" id="IPR025476">
    <property type="entry name" value="Helitron_helicase-like"/>
</dbReference>
<dbReference type="GO" id="GO:0016787">
    <property type="term" value="F:hydrolase activity"/>
    <property type="evidence" value="ECO:0007669"/>
    <property type="project" value="UniProtKB-KW"/>
</dbReference>
<dbReference type="Gene3D" id="3.40.50.300">
    <property type="entry name" value="P-loop containing nucleotide triphosphate hydrolases"/>
    <property type="match status" value="2"/>
</dbReference>
<name>A0AAP0CB97_9ASTR</name>
<dbReference type="InterPro" id="IPR003871">
    <property type="entry name" value="RFA1B/D_OB_1st"/>
</dbReference>
<sequence>MATQSYHLIKDLNVRRENFVLKLRVLRAWRRYDIKDNTKQYSIEMVMLDEEGERVQSNCLKKWYSRFERYFNEGDVLVIRKPTLGENKGKVKVISNPIKVCMNNNTEIQRCNSWSGPLDCFHFADFQNILDMQIDKSVTIDIIGVVTGSNPPETFGDEGEKIRINFSIQDVEGRQIWLTIFGEYAENFIAYYKAHKDQSIQVVILLQFAQFDIYRNNYSLNSYFQVSKLFINDDIDAIVQFKKIDTYSNTGRQNRERRKMLMVHRKHEKIQVYQNSSKSLEVNKPTSSVPLSDRSNRSNASPVCFNAAPTPTYRSPLSDISNCGLPSGNNYVVSGITASTSLASPLSGGDYRNASKENRFKRKLALADKKNKRSQLALNMSSASQVLNPPTTVLSNDNSNATSSSFSVSRAAVRKGKRKVTPLSPIRMVNLNSDDEDDAQPNTKVDDYKGISKEYLDHGDQCVICDVCHSKLWKAEATHKRTDRLGTSYSFCCGYGKVELPEFKQPHESYLSLFKSSDAKSKYFAKNIRRFNSMFSFTSMGGKIDYTVNKGRGPYTFRLSGENYHRIGSLLPQDGEMPKFSQLYIYDTENEVTNRQYHFSDTDRPSNSSISPFEVEIIQQLRDMLDSQNKLVKTYRMVRDTYQENPQVDLKLRLIGRRSKDGRKYNLPTASEVAALIIGDFDDNIESRDIVVQTKGGYLQRISELHPSYLALQYPLLFPFGEDCYRIDILHRDVILDQANQRNRKCTMREYFCYLIQDRVNQFSLILNARRLFQQFLVDAYTMIEAQRLWFIRNKQSTLRCTSYSDISNAQTSGDTDLSNKGQRVILPSSFTGGARYMLQNYLDAMSICKWYGYPDYFITITCNPNWPEMRRHLADTTLLPEDKPNNLSRLFKIKLESLITDLKKNSILGRVQAVVYTVEFQKRGLPHAHICLFMHPDHRIPCVQNVDPYISAEIPDKDEDPELYELVSEFMIHGPCGAHNPKSPCMNGKDCTKRFPKPFRDYTSVDTDGYPLYRRREGGPKVIKSGHELDCRYVVPYNKVLLKRYQSHINIEWCNKGESIKYLFKYINKGPDRASVKFVTNTEEDSSVQPVDEVKAHFDCRYVSACEAAWRIQKFDVHYRYPSVVRLPFHLPGQQHVVFHEDDDMDEVMNKPTAATSKFESWMKCNQVYEDAAELTYAEFPTKFVWVLERRKWQRRKNGFSLGRIHSVSPSLGELYFLRILLNKVKGPKSFEDIRTVNGLVHPTFRDACYARGLLDDDREYIEAIREASFYGTGPYLRNLFVTMLLSESLSRPEFVWDNCWTHLSDGILQTQRLRLKSPGLSYKDDQMKNLTLGEIEKVLQRHNSSLTNFATMPFPDNFVIDSANNVLINEQLDYDTVVQETEYERLQSSLTDEQRSIFKEIMDAVDKDGGVFFVYGYGGTGKTFLWNTLSTSIRSRNQIVLTVASSGIASLLLPGGRTAHSRFHIPLNLTEDSLCTMSRDSDISDLLKQTKLIIWDEAPMIHKHAFEALDKSMKDVLCTDTNMADQPLFGGKVVVFGGDFRQILPVMQGGSNQDVVTSCLTSSYIWRECKVLNLTKNMRLLQGNNPSEIQETGDFAQWLLDIGEGKAGGDNDGDSEIVIPHDLLIHDSSDPVSDLIDFVYPSFLDNFGEQDFWSERAILAPTNEVVDDINGRLLSLVPGEEHEYLSSDSVCQDEIVGDDVEHNLYSPDVLNCLHISGIPNHRLVLKVGVPVMLLRNIDQRNGLCNGTRLQIVSLGKHVIEAVVISGSNIGFRTFIPRLSLVPTDKRVVFRFKRRQFPISVCFAMTIHKSQGQSLSRVGLYLKDPVFSHGQLYVALSRVKSKKGLKILILDEDGRPTNVTRNIVYKSIFSNL</sequence>
<proteinExistence type="inferred from homology"/>
<evidence type="ECO:0000313" key="7">
    <source>
        <dbReference type="EMBL" id="KAK9050288.1"/>
    </source>
</evidence>
<evidence type="ECO:0000259" key="4">
    <source>
        <dbReference type="Pfam" id="PF05970"/>
    </source>
</evidence>
<dbReference type="InterPro" id="IPR010285">
    <property type="entry name" value="DNA_helicase_pif1-like_DEAD"/>
</dbReference>
<evidence type="ECO:0000256" key="1">
    <source>
        <dbReference type="RuleBase" id="RU363044"/>
    </source>
</evidence>
<feature type="domain" description="DNA helicase Pif1-like 2B" evidence="6">
    <location>
        <begin position="1712"/>
        <end position="1756"/>
    </location>
</feature>
<dbReference type="GO" id="GO:0006310">
    <property type="term" value="P:DNA recombination"/>
    <property type="evidence" value="ECO:0007669"/>
    <property type="project" value="UniProtKB-KW"/>
</dbReference>
<feature type="domain" description="DNA helicase Pif1-like DEAD-box helicase" evidence="4">
    <location>
        <begin position="1392"/>
        <end position="1610"/>
    </location>
</feature>
<accession>A0AAP0CB97</accession>
<gene>
    <name evidence="7" type="ORF">SSX86_030742</name>
</gene>
<feature type="compositionally biased region" description="Polar residues" evidence="2">
    <location>
        <begin position="275"/>
        <end position="290"/>
    </location>
</feature>
<evidence type="ECO:0000259" key="3">
    <source>
        <dbReference type="Pfam" id="PF02721"/>
    </source>
</evidence>
<dbReference type="SUPFAM" id="SSF50249">
    <property type="entry name" value="Nucleic acid-binding proteins"/>
    <property type="match status" value="2"/>
</dbReference>
<dbReference type="Pfam" id="PF05970">
    <property type="entry name" value="PIF1"/>
    <property type="match status" value="1"/>
</dbReference>
<dbReference type="Pfam" id="PF14214">
    <property type="entry name" value="Helitron_like_N"/>
    <property type="match status" value="1"/>
</dbReference>
<dbReference type="CDD" id="cd18809">
    <property type="entry name" value="SF1_C_RecD"/>
    <property type="match status" value="1"/>
</dbReference>
<keyword evidence="1" id="KW-0547">Nucleotide-binding</keyword>
<evidence type="ECO:0000313" key="8">
    <source>
        <dbReference type="Proteomes" id="UP001408789"/>
    </source>
</evidence>
<keyword evidence="1" id="KW-0067">ATP-binding</keyword>
<reference evidence="7 8" key="1">
    <citation type="submission" date="2024-04" db="EMBL/GenBank/DDBJ databases">
        <title>The reference genome of an endangered Asteraceae, Deinandra increscens subsp. villosa, native to the Central Coast of California.</title>
        <authorList>
            <person name="Guilliams M."/>
            <person name="Hasenstab-Lehman K."/>
            <person name="Meyer R."/>
            <person name="Mcevoy S."/>
        </authorList>
    </citation>
    <scope>NUCLEOTIDE SEQUENCE [LARGE SCALE GENOMIC DNA]</scope>
    <source>
        <tissue evidence="7">Leaf</tissue>
    </source>
</reference>
<feature type="domain" description="Helitron helicase-like" evidence="5">
    <location>
        <begin position="751"/>
        <end position="931"/>
    </location>
</feature>
<dbReference type="GO" id="GO:0005524">
    <property type="term" value="F:ATP binding"/>
    <property type="evidence" value="ECO:0007669"/>
    <property type="project" value="UniProtKB-KW"/>
</dbReference>
<comment type="caution">
    <text evidence="7">The sequence shown here is derived from an EMBL/GenBank/DDBJ whole genome shotgun (WGS) entry which is preliminary data.</text>
</comment>
<dbReference type="EC" id="5.6.2.3" evidence="1"/>
<keyword evidence="1" id="KW-0378">Hydrolase</keyword>
<evidence type="ECO:0000259" key="6">
    <source>
        <dbReference type="Pfam" id="PF21530"/>
    </source>
</evidence>
<keyword evidence="1" id="KW-0234">DNA repair</keyword>
<feature type="region of interest" description="Disordered" evidence="2">
    <location>
        <begin position="275"/>
        <end position="303"/>
    </location>
</feature>
<comment type="cofactor">
    <cofactor evidence="1">
        <name>Mg(2+)</name>
        <dbReference type="ChEBI" id="CHEBI:18420"/>
    </cofactor>
</comment>
<dbReference type="GO" id="GO:0043139">
    <property type="term" value="F:5'-3' DNA helicase activity"/>
    <property type="evidence" value="ECO:0007669"/>
    <property type="project" value="UniProtKB-EC"/>
</dbReference>
<keyword evidence="1" id="KW-0347">Helicase</keyword>
<keyword evidence="8" id="KW-1185">Reference proteome</keyword>
<organism evidence="7 8">
    <name type="scientific">Deinandra increscens subsp. villosa</name>
    <dbReference type="NCBI Taxonomy" id="3103831"/>
    <lineage>
        <taxon>Eukaryota</taxon>
        <taxon>Viridiplantae</taxon>
        <taxon>Streptophyta</taxon>
        <taxon>Embryophyta</taxon>
        <taxon>Tracheophyta</taxon>
        <taxon>Spermatophyta</taxon>
        <taxon>Magnoliopsida</taxon>
        <taxon>eudicotyledons</taxon>
        <taxon>Gunneridae</taxon>
        <taxon>Pentapetalae</taxon>
        <taxon>asterids</taxon>
        <taxon>campanulids</taxon>
        <taxon>Asterales</taxon>
        <taxon>Asteraceae</taxon>
        <taxon>Asteroideae</taxon>
        <taxon>Heliantheae alliance</taxon>
        <taxon>Madieae</taxon>
        <taxon>Madiinae</taxon>
        <taxon>Deinandra</taxon>
    </lineage>
</organism>
<comment type="similarity">
    <text evidence="1">Belongs to the helicase family.</text>
</comment>
<dbReference type="PANTHER" id="PTHR10492">
    <property type="match status" value="1"/>
</dbReference>
<dbReference type="CDD" id="cd04481">
    <property type="entry name" value="RPA1_DBD_B_like"/>
    <property type="match status" value="1"/>
</dbReference>
<comment type="catalytic activity">
    <reaction evidence="1">
        <text>ATP + H2O = ADP + phosphate + H(+)</text>
        <dbReference type="Rhea" id="RHEA:13065"/>
        <dbReference type="ChEBI" id="CHEBI:15377"/>
        <dbReference type="ChEBI" id="CHEBI:15378"/>
        <dbReference type="ChEBI" id="CHEBI:30616"/>
        <dbReference type="ChEBI" id="CHEBI:43474"/>
        <dbReference type="ChEBI" id="CHEBI:456216"/>
        <dbReference type="EC" id="5.6.2.3"/>
    </reaction>
</comment>
<dbReference type="Pfam" id="PF02721">
    <property type="entry name" value="DUF223"/>
    <property type="match status" value="1"/>
</dbReference>
<dbReference type="EMBL" id="JBCNJP010002503">
    <property type="protein sequence ID" value="KAK9050288.1"/>
    <property type="molecule type" value="Genomic_DNA"/>
</dbReference>
<dbReference type="Proteomes" id="UP001408789">
    <property type="component" value="Unassembled WGS sequence"/>
</dbReference>